<dbReference type="GeneID" id="17321709"/>
<dbReference type="AlphaFoldDB" id="R7Q6J0"/>
<evidence type="ECO:0000313" key="2">
    <source>
        <dbReference type="Proteomes" id="UP000012073"/>
    </source>
</evidence>
<name>R7Q6J0_CHOCR</name>
<accession>R7Q6J0</accession>
<dbReference type="EMBL" id="HG001675">
    <property type="protein sequence ID" value="CDF34162.1"/>
    <property type="molecule type" value="Genomic_DNA"/>
</dbReference>
<dbReference type="RefSeq" id="XP_005713981.1">
    <property type="nucleotide sequence ID" value="XM_005713924.1"/>
</dbReference>
<keyword evidence="2" id="KW-1185">Reference proteome</keyword>
<sequence>MLHCTSTFFRQLLILNMNAQISIHLSEKLQYRTLYDIGRSCRGPRRLIHMNRNVLNNWGQKE</sequence>
<gene>
    <name evidence="1" type="ORF">CHC_T00002672001</name>
</gene>
<organism evidence="1 2">
    <name type="scientific">Chondrus crispus</name>
    <name type="common">Carrageen Irish moss</name>
    <name type="synonym">Polymorpha crispa</name>
    <dbReference type="NCBI Taxonomy" id="2769"/>
    <lineage>
        <taxon>Eukaryota</taxon>
        <taxon>Rhodophyta</taxon>
        <taxon>Florideophyceae</taxon>
        <taxon>Rhodymeniophycidae</taxon>
        <taxon>Gigartinales</taxon>
        <taxon>Gigartinaceae</taxon>
        <taxon>Chondrus</taxon>
    </lineage>
</organism>
<dbReference type="Gramene" id="CDF34162">
    <property type="protein sequence ID" value="CDF34162"/>
    <property type="gene ID" value="CHC_T00002672001"/>
</dbReference>
<protein>
    <submittedName>
        <fullName evidence="1">Uncharacterized protein</fullName>
    </submittedName>
</protein>
<proteinExistence type="predicted"/>
<dbReference type="KEGG" id="ccp:CHC_T00002672001"/>
<dbReference type="Proteomes" id="UP000012073">
    <property type="component" value="Unassembled WGS sequence"/>
</dbReference>
<evidence type="ECO:0000313" key="1">
    <source>
        <dbReference type="EMBL" id="CDF34162.1"/>
    </source>
</evidence>
<reference evidence="2" key="1">
    <citation type="journal article" date="2013" name="Proc. Natl. Acad. Sci. U.S.A.">
        <title>Genome structure and metabolic features in the red seaweed Chondrus crispus shed light on evolution of the Archaeplastida.</title>
        <authorList>
            <person name="Collen J."/>
            <person name="Porcel B."/>
            <person name="Carre W."/>
            <person name="Ball S.G."/>
            <person name="Chaparro C."/>
            <person name="Tonon T."/>
            <person name="Barbeyron T."/>
            <person name="Michel G."/>
            <person name="Noel B."/>
            <person name="Valentin K."/>
            <person name="Elias M."/>
            <person name="Artiguenave F."/>
            <person name="Arun A."/>
            <person name="Aury J.M."/>
            <person name="Barbosa-Neto J.F."/>
            <person name="Bothwell J.H."/>
            <person name="Bouget F.Y."/>
            <person name="Brillet L."/>
            <person name="Cabello-Hurtado F."/>
            <person name="Capella-Gutierrez S."/>
            <person name="Charrier B."/>
            <person name="Cladiere L."/>
            <person name="Cock J.M."/>
            <person name="Coelho S.M."/>
            <person name="Colleoni C."/>
            <person name="Czjzek M."/>
            <person name="Da Silva C."/>
            <person name="Delage L."/>
            <person name="Denoeud F."/>
            <person name="Deschamps P."/>
            <person name="Dittami S.M."/>
            <person name="Gabaldon T."/>
            <person name="Gachon C.M."/>
            <person name="Groisillier A."/>
            <person name="Herve C."/>
            <person name="Jabbari K."/>
            <person name="Katinka M."/>
            <person name="Kloareg B."/>
            <person name="Kowalczyk N."/>
            <person name="Labadie K."/>
            <person name="Leblanc C."/>
            <person name="Lopez P.J."/>
            <person name="McLachlan D.H."/>
            <person name="Meslet-Cladiere L."/>
            <person name="Moustafa A."/>
            <person name="Nehr Z."/>
            <person name="Nyvall Collen P."/>
            <person name="Panaud O."/>
            <person name="Partensky F."/>
            <person name="Poulain J."/>
            <person name="Rensing S.A."/>
            <person name="Rousvoal S."/>
            <person name="Samson G."/>
            <person name="Symeonidi A."/>
            <person name="Weissenbach J."/>
            <person name="Zambounis A."/>
            <person name="Wincker P."/>
            <person name="Boyen C."/>
        </authorList>
    </citation>
    <scope>NUCLEOTIDE SEQUENCE [LARGE SCALE GENOMIC DNA]</scope>
    <source>
        <strain evidence="2">cv. Stackhouse</strain>
    </source>
</reference>